<organism evidence="1 2">
    <name type="scientific">Lophiostoma macrostomum CBS 122681</name>
    <dbReference type="NCBI Taxonomy" id="1314788"/>
    <lineage>
        <taxon>Eukaryota</taxon>
        <taxon>Fungi</taxon>
        <taxon>Dikarya</taxon>
        <taxon>Ascomycota</taxon>
        <taxon>Pezizomycotina</taxon>
        <taxon>Dothideomycetes</taxon>
        <taxon>Pleosporomycetidae</taxon>
        <taxon>Pleosporales</taxon>
        <taxon>Lophiostomataceae</taxon>
        <taxon>Lophiostoma</taxon>
    </lineage>
</organism>
<protein>
    <recommendedName>
        <fullName evidence="3">F-box domain-containing protein</fullName>
    </recommendedName>
</protein>
<dbReference type="EMBL" id="MU004324">
    <property type="protein sequence ID" value="KAF2657548.1"/>
    <property type="molecule type" value="Genomic_DNA"/>
</dbReference>
<sequence length="308" mass="35308">MRRPKLKQLSLRNLCIDRLYGRLSQVVVFECLTVLTLCGCTGSDQFLAEMGLALLPAQFSLRQIVASVESVACLRHVIRRSPALTALHLSATSPIADFSFLVEAIEHQGNKLRSLSLHHTEKESDEFTMDEDLFRTLCWHCRNLRQFGFQISDVNDVELGDTFHTMSEHLPSFRHLPELRTVHLRYPIMVHHYGSSDLPQNRTISWHIQKFANAFFQSLDEDGLCPKLNILIFGTYHDPLDQVDGQVHMPRHCFVKGYQNDAFGRRIAVAVHTLPYMLRELDSSMDIIDFDPGCEWVGARPGRIYDRS</sequence>
<reference evidence="1" key="1">
    <citation type="journal article" date="2020" name="Stud. Mycol.">
        <title>101 Dothideomycetes genomes: a test case for predicting lifestyles and emergence of pathogens.</title>
        <authorList>
            <person name="Haridas S."/>
            <person name="Albert R."/>
            <person name="Binder M."/>
            <person name="Bloem J."/>
            <person name="Labutti K."/>
            <person name="Salamov A."/>
            <person name="Andreopoulos B."/>
            <person name="Baker S."/>
            <person name="Barry K."/>
            <person name="Bills G."/>
            <person name="Bluhm B."/>
            <person name="Cannon C."/>
            <person name="Castanera R."/>
            <person name="Culley D."/>
            <person name="Daum C."/>
            <person name="Ezra D."/>
            <person name="Gonzalez J."/>
            <person name="Henrissat B."/>
            <person name="Kuo A."/>
            <person name="Liang C."/>
            <person name="Lipzen A."/>
            <person name="Lutzoni F."/>
            <person name="Magnuson J."/>
            <person name="Mondo S."/>
            <person name="Nolan M."/>
            <person name="Ohm R."/>
            <person name="Pangilinan J."/>
            <person name="Park H.-J."/>
            <person name="Ramirez L."/>
            <person name="Alfaro M."/>
            <person name="Sun H."/>
            <person name="Tritt A."/>
            <person name="Yoshinaga Y."/>
            <person name="Zwiers L.-H."/>
            <person name="Turgeon B."/>
            <person name="Goodwin S."/>
            <person name="Spatafora J."/>
            <person name="Crous P."/>
            <person name="Grigoriev I."/>
        </authorList>
    </citation>
    <scope>NUCLEOTIDE SEQUENCE</scope>
    <source>
        <strain evidence="1">CBS 122681</strain>
    </source>
</reference>
<name>A0A6A6TEY3_9PLEO</name>
<accession>A0A6A6TEY3</accession>
<dbReference type="Gene3D" id="3.80.10.10">
    <property type="entry name" value="Ribonuclease Inhibitor"/>
    <property type="match status" value="1"/>
</dbReference>
<dbReference type="SUPFAM" id="SSF52047">
    <property type="entry name" value="RNI-like"/>
    <property type="match status" value="1"/>
</dbReference>
<dbReference type="InterPro" id="IPR032675">
    <property type="entry name" value="LRR_dom_sf"/>
</dbReference>
<keyword evidence="2" id="KW-1185">Reference proteome</keyword>
<gene>
    <name evidence="1" type="ORF">K491DRAFT_594898</name>
</gene>
<dbReference type="Proteomes" id="UP000799324">
    <property type="component" value="Unassembled WGS sequence"/>
</dbReference>
<evidence type="ECO:0000313" key="1">
    <source>
        <dbReference type="EMBL" id="KAF2657548.1"/>
    </source>
</evidence>
<proteinExistence type="predicted"/>
<evidence type="ECO:0000313" key="2">
    <source>
        <dbReference type="Proteomes" id="UP000799324"/>
    </source>
</evidence>
<dbReference type="OrthoDB" id="3799981at2759"/>
<dbReference type="AlphaFoldDB" id="A0A6A6TEY3"/>
<evidence type="ECO:0008006" key="3">
    <source>
        <dbReference type="Google" id="ProtNLM"/>
    </source>
</evidence>